<proteinExistence type="inferred from homology"/>
<evidence type="ECO:0000256" key="3">
    <source>
        <dbReference type="SAM" id="MobiDB-lite"/>
    </source>
</evidence>
<gene>
    <name evidence="5" type="ORF">CDAUBV1_LOCUS75</name>
</gene>
<keyword evidence="1" id="KW-0597">Phosphoprotein</keyword>
<dbReference type="AlphaFoldDB" id="A0AAV2SYM8"/>
<dbReference type="InterPro" id="IPR036361">
    <property type="entry name" value="SAP_dom_sf"/>
</dbReference>
<feature type="region of interest" description="Disordered" evidence="3">
    <location>
        <begin position="204"/>
        <end position="248"/>
    </location>
</feature>
<dbReference type="Gene3D" id="1.10.720.30">
    <property type="entry name" value="SAP domain"/>
    <property type="match status" value="1"/>
</dbReference>
<organism evidence="5 6">
    <name type="scientific">Calicophoron daubneyi</name>
    <name type="common">Rumen fluke</name>
    <name type="synonym">Paramphistomum daubneyi</name>
    <dbReference type="NCBI Taxonomy" id="300641"/>
    <lineage>
        <taxon>Eukaryota</taxon>
        <taxon>Metazoa</taxon>
        <taxon>Spiralia</taxon>
        <taxon>Lophotrochozoa</taxon>
        <taxon>Platyhelminthes</taxon>
        <taxon>Trematoda</taxon>
        <taxon>Digenea</taxon>
        <taxon>Plagiorchiida</taxon>
        <taxon>Pronocephalata</taxon>
        <taxon>Paramphistomoidea</taxon>
        <taxon>Paramphistomidae</taxon>
        <taxon>Calicophoron</taxon>
    </lineage>
</organism>
<evidence type="ECO:0000313" key="5">
    <source>
        <dbReference type="EMBL" id="CAL5129206.1"/>
    </source>
</evidence>
<evidence type="ECO:0000259" key="4">
    <source>
        <dbReference type="PROSITE" id="PS50800"/>
    </source>
</evidence>
<reference evidence="5" key="1">
    <citation type="submission" date="2024-06" db="EMBL/GenBank/DDBJ databases">
        <authorList>
            <person name="Liu X."/>
            <person name="Lenzi L."/>
            <person name="Haldenby T S."/>
            <person name="Uol C."/>
        </authorList>
    </citation>
    <scope>NUCLEOTIDE SEQUENCE</scope>
</reference>
<feature type="domain" description="SAP" evidence="4">
    <location>
        <begin position="11"/>
        <end position="45"/>
    </location>
</feature>
<sequence>MSDLLSSAEDLTKLKLGELKKICKKYNLPVTGTKLELISRIQETKGESFTILQPGDEAKLLGDDVDEDTGSFSMTDSIALDALDKEEEQSLPLPAADPDISNSSAAEEPTVAVKTDVGAKRSASVLSSVPTDEPVAKSSKPAVEEAANEKAEETSIQTKPITEASDNERLSIRASRFGVSRPAGLGTLSDDKLTARAKRFGLPIGDDAAKLRSGGTTDDAEKLKKRAERFGIPSTASSEKTSDDERRASRMQRFGAISSVAAGADDEAKKVARAAKFGLPTSLSDEEKLSKRRARFGLA</sequence>
<dbReference type="Proteomes" id="UP001497525">
    <property type="component" value="Unassembled WGS sequence"/>
</dbReference>
<dbReference type="Pfam" id="PF02037">
    <property type="entry name" value="SAP"/>
    <property type="match status" value="1"/>
</dbReference>
<dbReference type="EMBL" id="CAXLJL010000001">
    <property type="protein sequence ID" value="CAL5129206.1"/>
    <property type="molecule type" value="Genomic_DNA"/>
</dbReference>
<dbReference type="SMART" id="SM00513">
    <property type="entry name" value="SAP"/>
    <property type="match status" value="1"/>
</dbReference>
<evidence type="ECO:0000313" key="6">
    <source>
        <dbReference type="Proteomes" id="UP001497525"/>
    </source>
</evidence>
<accession>A0AAV2SYM8</accession>
<dbReference type="PROSITE" id="PS50800">
    <property type="entry name" value="SAP"/>
    <property type="match status" value="1"/>
</dbReference>
<dbReference type="InterPro" id="IPR052240">
    <property type="entry name" value="SAP_domain_ribonucleoprotein"/>
</dbReference>
<dbReference type="SUPFAM" id="SSF68906">
    <property type="entry name" value="SAP domain"/>
    <property type="match status" value="1"/>
</dbReference>
<comment type="similarity">
    <text evidence="2">Belongs to the SAP domain-containing ribonucleoprotein family.</text>
</comment>
<evidence type="ECO:0000256" key="1">
    <source>
        <dbReference type="ARBA" id="ARBA00022553"/>
    </source>
</evidence>
<comment type="caution">
    <text evidence="5">The sequence shown here is derived from an EMBL/GenBank/DDBJ whole genome shotgun (WGS) entry which is preliminary data.</text>
</comment>
<evidence type="ECO:0000256" key="2">
    <source>
        <dbReference type="ARBA" id="ARBA00046328"/>
    </source>
</evidence>
<dbReference type="GO" id="GO:0016973">
    <property type="term" value="P:poly(A)+ mRNA export from nucleus"/>
    <property type="evidence" value="ECO:0007669"/>
    <property type="project" value="TreeGrafter"/>
</dbReference>
<feature type="region of interest" description="Disordered" evidence="3">
    <location>
        <begin position="124"/>
        <end position="167"/>
    </location>
</feature>
<dbReference type="InterPro" id="IPR003034">
    <property type="entry name" value="SAP_dom"/>
</dbReference>
<protein>
    <recommendedName>
        <fullName evidence="4">SAP domain-containing protein</fullName>
    </recommendedName>
</protein>
<dbReference type="PANTHER" id="PTHR46551">
    <property type="entry name" value="SAP DOMAIN-CONTAINING RIBONUCLEOPROTEIN"/>
    <property type="match status" value="1"/>
</dbReference>
<dbReference type="InterPro" id="IPR040746">
    <property type="entry name" value="THO1_MOS11_C"/>
</dbReference>
<dbReference type="GO" id="GO:0005634">
    <property type="term" value="C:nucleus"/>
    <property type="evidence" value="ECO:0007669"/>
    <property type="project" value="TreeGrafter"/>
</dbReference>
<dbReference type="PANTHER" id="PTHR46551:SF1">
    <property type="entry name" value="SAP DOMAIN-CONTAINING RIBONUCLEOPROTEIN"/>
    <property type="match status" value="1"/>
</dbReference>
<dbReference type="Pfam" id="PF18592">
    <property type="entry name" value="Tho1_MOS11_C"/>
    <property type="match status" value="2"/>
</dbReference>
<name>A0AAV2SYM8_CALDB</name>
<feature type="region of interest" description="Disordered" evidence="3">
    <location>
        <begin position="88"/>
        <end position="109"/>
    </location>
</feature>